<dbReference type="SUPFAM" id="SSF52540">
    <property type="entry name" value="P-loop containing nucleoside triphosphate hydrolases"/>
    <property type="match status" value="1"/>
</dbReference>
<dbReference type="SMART" id="SM00847">
    <property type="entry name" value="HA2"/>
    <property type="match status" value="1"/>
</dbReference>
<evidence type="ECO:0000256" key="4">
    <source>
        <dbReference type="ARBA" id="ARBA00022840"/>
    </source>
</evidence>
<dbReference type="EMBL" id="QJNS01000172">
    <property type="protein sequence ID" value="RYO84102.1"/>
    <property type="molecule type" value="Genomic_DNA"/>
</dbReference>
<dbReference type="EC" id="3.6.4.13" evidence="1"/>
<dbReference type="InterPro" id="IPR027417">
    <property type="entry name" value="P-loop_NTPase"/>
</dbReference>
<gene>
    <name evidence="7" type="ORF">DL762_005848</name>
</gene>
<keyword evidence="3" id="KW-0378">Hydrolase</keyword>
<keyword evidence="2" id="KW-0547">Nucleotide-binding</keyword>
<dbReference type="Gene3D" id="1.20.120.1080">
    <property type="match status" value="1"/>
</dbReference>
<keyword evidence="4" id="KW-0067">ATP-binding</keyword>
<dbReference type="PANTHER" id="PTHR18934">
    <property type="entry name" value="ATP-DEPENDENT RNA HELICASE"/>
    <property type="match status" value="1"/>
</dbReference>
<dbReference type="CDD" id="cd18791">
    <property type="entry name" value="SF2_C_RHA"/>
    <property type="match status" value="1"/>
</dbReference>
<dbReference type="Gene3D" id="3.40.50.300">
    <property type="entry name" value="P-loop containing nucleotide triphosphate hydrolases"/>
    <property type="match status" value="2"/>
</dbReference>
<dbReference type="InterPro" id="IPR014001">
    <property type="entry name" value="Helicase_ATP-bd"/>
</dbReference>
<evidence type="ECO:0000313" key="7">
    <source>
        <dbReference type="EMBL" id="RYO84102.1"/>
    </source>
</evidence>
<dbReference type="InterPro" id="IPR007502">
    <property type="entry name" value="Helicase-assoc_dom"/>
</dbReference>
<reference evidence="7 8" key="1">
    <citation type="submission" date="2018-06" db="EMBL/GenBank/DDBJ databases">
        <title>Complete Genomes of Monosporascus.</title>
        <authorList>
            <person name="Robinson A.J."/>
            <person name="Natvig D.O."/>
        </authorList>
    </citation>
    <scope>NUCLEOTIDE SEQUENCE [LARGE SCALE GENOMIC DNA]</scope>
    <source>
        <strain evidence="7 8">CBS 609.92</strain>
    </source>
</reference>
<dbReference type="InterPro" id="IPR002464">
    <property type="entry name" value="DNA/RNA_helicase_DEAH_CS"/>
</dbReference>
<evidence type="ECO:0000259" key="6">
    <source>
        <dbReference type="PROSITE" id="PS51194"/>
    </source>
</evidence>
<dbReference type="InterPro" id="IPR001650">
    <property type="entry name" value="Helicase_C-like"/>
</dbReference>
<dbReference type="CDD" id="cd17917">
    <property type="entry name" value="DEXHc_RHA-like"/>
    <property type="match status" value="1"/>
</dbReference>
<organism evidence="7 8">
    <name type="scientific">Monosporascus cannonballus</name>
    <dbReference type="NCBI Taxonomy" id="155416"/>
    <lineage>
        <taxon>Eukaryota</taxon>
        <taxon>Fungi</taxon>
        <taxon>Dikarya</taxon>
        <taxon>Ascomycota</taxon>
        <taxon>Pezizomycotina</taxon>
        <taxon>Sordariomycetes</taxon>
        <taxon>Xylariomycetidae</taxon>
        <taxon>Xylariales</taxon>
        <taxon>Xylariales incertae sedis</taxon>
        <taxon>Monosporascus</taxon>
    </lineage>
</organism>
<dbReference type="PANTHER" id="PTHR18934:SF203">
    <property type="entry name" value="ATP-DEPENDENT RNA HELICASE A"/>
    <property type="match status" value="1"/>
</dbReference>
<sequence length="1200" mass="133679">MDSRQRKGGRRFKNEKLWQSHKDGMRHVYNYAAQYGWVPLLDRVRRQDDCAMTIHLPELNIHVTGHGTSFKLAQIAAVIEFKKQAERNIIKLQARSTVIETYGLCLNTSNARAFWDFYRDTRGSFPILSSEHRGSSTVLVLTIGNRLLADILVVGKKASKEALAYLAGAVHLTQAEPELLRRFADSSKPGASTSLKSIPLQELSLAPGIINHLQEVISQAENCGLRKLRPLLLTVDEEELDDAPQFRRPWSEHDARARSMALSSAHEKYLQSPKMQIMRNKRAQLPIAQHRREILDIIAQGTYSIVVGATGSGKTTQVPQLLLEQAIEAGNGGCCRVICTQPRRIAATSVAQRIAEERGEHIGETVGYHVRGDAKLARPGGSITFCTTGLLLRQLNSDAGHIFDTASHILVDEVHERDMFVDFLLVVLKTTVAARKQVRQRVPKIVLMSATMDTNLFAEYFKQEKANGTLGPCPSISIPGRLFPVRHQYLDETIAAVMRLHDPSKYSALLNEPTTKKYLSLEKKFGLSAQNGTSQKTTKSFDWERLTTPTEDRVFEEDYDDNGALFPLGLVSLTIAHVAKTTEDGSVLVFLPGVQEIVKTRSSLLKCPLGVELTSAARFKITMLHSNTPQEEQTEIFKPLPKGCRRIILATNIAETSVTIPDVQHVIDSGKLREKQYGHERGIEGLLCTWASKANCKQRAGRAGRVRDGNYYALFTEERFKSFRVAQLAELRRSDLQTVCLGIKSHGFQMTIKDFLSAAIEPPSSLAIDAAISRLKALGALSQNEISQEGESLTPLGRVLSMFAIEPSLAKMVIMGAIFRCLDPMIILAAILDSRPLFLRPPDRKKESLAAQHEFMNSTHSEHITRLNAFKRLQHYKRTQGLGAAWTWAKNNFVSMSAYTDIERSCNSIEESMIQSGIIPDLTTTERADQEAIFGTQYGDVILNENSHNLSLIRALLLSGLAHNLAINYQGRKFRTMKEEKLAMSFGSIFSESKSTVDYRGAIFVASSLAKGDSNQLMLRDVTEVTPLMTTLFGGSFMRLQSDAADYRIGGWLPFRVRSMGHNAADAIMPVAELRVALSMILHVTFQTLPRHRQSHAHGYLADSPLHRTVIKGVVDLLRSDPTGMRMQLTFKFKGDAPSKPLNGSPLVNNAAVYWGGNMLDLTWAPEYCAENRSRTKHEISEASKAYFRAQMKAICRNGI</sequence>
<feature type="domain" description="Helicase ATP-binding" evidence="5">
    <location>
        <begin position="295"/>
        <end position="470"/>
    </location>
</feature>
<dbReference type="Pfam" id="PF04408">
    <property type="entry name" value="WHD_HA2"/>
    <property type="match status" value="1"/>
</dbReference>
<name>A0ABY0H460_9PEZI</name>
<proteinExistence type="predicted"/>
<dbReference type="InterPro" id="IPR011545">
    <property type="entry name" value="DEAD/DEAH_box_helicase_dom"/>
</dbReference>
<dbReference type="SMART" id="SM00487">
    <property type="entry name" value="DEXDc"/>
    <property type="match status" value="1"/>
</dbReference>
<accession>A0ABY0H460</accession>
<evidence type="ECO:0000259" key="5">
    <source>
        <dbReference type="PROSITE" id="PS51192"/>
    </source>
</evidence>
<comment type="caution">
    <text evidence="7">The sequence shown here is derived from an EMBL/GenBank/DDBJ whole genome shotgun (WGS) entry which is preliminary data.</text>
</comment>
<feature type="domain" description="Helicase C-terminal" evidence="6">
    <location>
        <begin position="574"/>
        <end position="747"/>
    </location>
</feature>
<dbReference type="PROSITE" id="PS00690">
    <property type="entry name" value="DEAH_ATP_HELICASE"/>
    <property type="match status" value="1"/>
</dbReference>
<dbReference type="Proteomes" id="UP000294003">
    <property type="component" value="Unassembled WGS sequence"/>
</dbReference>
<dbReference type="PROSITE" id="PS51192">
    <property type="entry name" value="HELICASE_ATP_BIND_1"/>
    <property type="match status" value="1"/>
</dbReference>
<protein>
    <recommendedName>
        <fullName evidence="1">RNA helicase</fullName>
        <ecNumber evidence="1">3.6.4.13</ecNumber>
    </recommendedName>
</protein>
<evidence type="ECO:0000313" key="8">
    <source>
        <dbReference type="Proteomes" id="UP000294003"/>
    </source>
</evidence>
<dbReference type="PROSITE" id="PS51194">
    <property type="entry name" value="HELICASE_CTER"/>
    <property type="match status" value="1"/>
</dbReference>
<dbReference type="SMART" id="SM00490">
    <property type="entry name" value="HELICc"/>
    <property type="match status" value="1"/>
</dbReference>
<dbReference type="Pfam" id="PF00271">
    <property type="entry name" value="Helicase_C"/>
    <property type="match status" value="1"/>
</dbReference>
<keyword evidence="8" id="KW-1185">Reference proteome</keyword>
<dbReference type="InterPro" id="IPR048333">
    <property type="entry name" value="HA2_WH"/>
</dbReference>
<evidence type="ECO:0000256" key="2">
    <source>
        <dbReference type="ARBA" id="ARBA00022741"/>
    </source>
</evidence>
<evidence type="ECO:0000256" key="1">
    <source>
        <dbReference type="ARBA" id="ARBA00012552"/>
    </source>
</evidence>
<dbReference type="Pfam" id="PF21010">
    <property type="entry name" value="HA2_C"/>
    <property type="match status" value="1"/>
</dbReference>
<dbReference type="Pfam" id="PF00270">
    <property type="entry name" value="DEAD"/>
    <property type="match status" value="1"/>
</dbReference>
<evidence type="ECO:0000256" key="3">
    <source>
        <dbReference type="ARBA" id="ARBA00022801"/>
    </source>
</evidence>